<gene>
    <name evidence="2" type="ORF">ACFQ4Y_04325</name>
</gene>
<sequence length="49" mass="5649">MTLSFDTEQEATETILGWGERMIVLEPVFLRQRVLEMATAVIKSYDSLE</sequence>
<dbReference type="InterPro" id="IPR057727">
    <property type="entry name" value="WCX_dom"/>
</dbReference>
<evidence type="ECO:0000259" key="1">
    <source>
        <dbReference type="Pfam" id="PF25583"/>
    </source>
</evidence>
<dbReference type="Proteomes" id="UP001597282">
    <property type="component" value="Unassembled WGS sequence"/>
</dbReference>
<comment type="caution">
    <text evidence="2">The sequence shown here is derived from an EMBL/GenBank/DDBJ whole genome shotgun (WGS) entry which is preliminary data.</text>
</comment>
<feature type="domain" description="WCX" evidence="1">
    <location>
        <begin position="2"/>
        <end position="41"/>
    </location>
</feature>
<reference evidence="3" key="1">
    <citation type="journal article" date="2019" name="Int. J. Syst. Evol. Microbiol.">
        <title>The Global Catalogue of Microorganisms (GCM) 10K type strain sequencing project: providing services to taxonomists for standard genome sequencing and annotation.</title>
        <authorList>
            <consortium name="The Broad Institute Genomics Platform"/>
            <consortium name="The Broad Institute Genome Sequencing Center for Infectious Disease"/>
            <person name="Wu L."/>
            <person name="Ma J."/>
        </authorList>
    </citation>
    <scope>NUCLEOTIDE SEQUENCE [LARGE SCALE GENOMIC DNA]</scope>
    <source>
        <strain evidence="3">S1</strain>
    </source>
</reference>
<evidence type="ECO:0000313" key="2">
    <source>
        <dbReference type="EMBL" id="MFD1426158.1"/>
    </source>
</evidence>
<dbReference type="RefSeq" id="WP_380163333.1">
    <property type="nucleotide sequence ID" value="NZ_JBHTNU010000003.1"/>
</dbReference>
<protein>
    <recommendedName>
        <fullName evidence="1">WCX domain-containing protein</fullName>
    </recommendedName>
</protein>
<dbReference type="Pfam" id="PF25583">
    <property type="entry name" value="WCX"/>
    <property type="match status" value="1"/>
</dbReference>
<keyword evidence="3" id="KW-1185">Reference proteome</keyword>
<name>A0ABW4C8C8_9BACL</name>
<proteinExistence type="predicted"/>
<evidence type="ECO:0000313" key="3">
    <source>
        <dbReference type="Proteomes" id="UP001597282"/>
    </source>
</evidence>
<accession>A0ABW4C8C8</accession>
<dbReference type="EMBL" id="JBHTNU010000003">
    <property type="protein sequence ID" value="MFD1426158.1"/>
    <property type="molecule type" value="Genomic_DNA"/>
</dbReference>
<organism evidence="2 3">
    <name type="scientific">Kroppenstedtia sanguinis</name>
    <dbReference type="NCBI Taxonomy" id="1380684"/>
    <lineage>
        <taxon>Bacteria</taxon>
        <taxon>Bacillati</taxon>
        <taxon>Bacillota</taxon>
        <taxon>Bacilli</taxon>
        <taxon>Bacillales</taxon>
        <taxon>Thermoactinomycetaceae</taxon>
        <taxon>Kroppenstedtia</taxon>
    </lineage>
</organism>